<feature type="signal peptide" evidence="1">
    <location>
        <begin position="1"/>
        <end position="25"/>
    </location>
</feature>
<dbReference type="STRING" id="857265.WG78_10340"/>
<dbReference type="Proteomes" id="UP000037939">
    <property type="component" value="Unassembled WGS sequence"/>
</dbReference>
<dbReference type="SUPFAM" id="SSF49401">
    <property type="entry name" value="Bacterial adhesins"/>
    <property type="match status" value="1"/>
</dbReference>
<feature type="domain" description="Fimbrial-type adhesion" evidence="2">
    <location>
        <begin position="202"/>
        <end position="336"/>
    </location>
</feature>
<dbReference type="EMBL" id="LAQT01000008">
    <property type="protein sequence ID" value="KPC52881.1"/>
    <property type="molecule type" value="Genomic_DNA"/>
</dbReference>
<gene>
    <name evidence="3" type="ORF">WG78_10340</name>
</gene>
<protein>
    <submittedName>
        <fullName evidence="3">Fimbrial protein</fullName>
    </submittedName>
</protein>
<organism evidence="3 4">
    <name type="scientific">Amantichitinum ursilacus</name>
    <dbReference type="NCBI Taxonomy" id="857265"/>
    <lineage>
        <taxon>Bacteria</taxon>
        <taxon>Pseudomonadati</taxon>
        <taxon>Pseudomonadota</taxon>
        <taxon>Betaproteobacteria</taxon>
        <taxon>Neisseriales</taxon>
        <taxon>Chitinibacteraceae</taxon>
        <taxon>Amantichitinum</taxon>
    </lineage>
</organism>
<dbReference type="Pfam" id="PF00419">
    <property type="entry name" value="Fimbrial"/>
    <property type="match status" value="1"/>
</dbReference>
<dbReference type="GO" id="GO:0007155">
    <property type="term" value="P:cell adhesion"/>
    <property type="evidence" value="ECO:0007669"/>
    <property type="project" value="InterPro"/>
</dbReference>
<keyword evidence="4" id="KW-1185">Reference proteome</keyword>
<dbReference type="RefSeq" id="WP_161805095.1">
    <property type="nucleotide sequence ID" value="NZ_LAQT01000008.1"/>
</dbReference>
<dbReference type="Gene3D" id="2.60.40.1090">
    <property type="entry name" value="Fimbrial-type adhesion domain"/>
    <property type="match status" value="1"/>
</dbReference>
<comment type="caution">
    <text evidence="3">The sequence shown here is derived from an EMBL/GenBank/DDBJ whole genome shotgun (WGS) entry which is preliminary data.</text>
</comment>
<dbReference type="AlphaFoldDB" id="A0A0N0XIG4"/>
<accession>A0A0N0XIG4</accession>
<dbReference type="InterPro" id="IPR036937">
    <property type="entry name" value="Adhesion_dom_fimbrial_sf"/>
</dbReference>
<evidence type="ECO:0000256" key="1">
    <source>
        <dbReference type="SAM" id="SignalP"/>
    </source>
</evidence>
<evidence type="ECO:0000313" key="3">
    <source>
        <dbReference type="EMBL" id="KPC52881.1"/>
    </source>
</evidence>
<dbReference type="InterPro" id="IPR008966">
    <property type="entry name" value="Adhesion_dom_sf"/>
</dbReference>
<evidence type="ECO:0000313" key="4">
    <source>
        <dbReference type="Proteomes" id="UP000037939"/>
    </source>
</evidence>
<evidence type="ECO:0000259" key="2">
    <source>
        <dbReference type="Pfam" id="PF00419"/>
    </source>
</evidence>
<dbReference type="GO" id="GO:0009289">
    <property type="term" value="C:pilus"/>
    <property type="evidence" value="ECO:0007669"/>
    <property type="project" value="InterPro"/>
</dbReference>
<keyword evidence="1" id="KW-0732">Signal</keyword>
<reference evidence="3 4" key="1">
    <citation type="submission" date="2015-07" db="EMBL/GenBank/DDBJ databases">
        <title>Draft genome sequence of the Amantichitinum ursilacus IGB-41, a new chitin-degrading bacterium.</title>
        <authorList>
            <person name="Kirstahler P."/>
            <person name="Guenther M."/>
            <person name="Grumaz C."/>
            <person name="Rupp S."/>
            <person name="Zibek S."/>
            <person name="Sohn K."/>
        </authorList>
    </citation>
    <scope>NUCLEOTIDE SEQUENCE [LARGE SCALE GENOMIC DNA]</scope>
    <source>
        <strain evidence="3 4">IGB-41</strain>
    </source>
</reference>
<feature type="chain" id="PRO_5005863029" evidence="1">
    <location>
        <begin position="26"/>
        <end position="337"/>
    </location>
</feature>
<proteinExistence type="predicted"/>
<name>A0A0N0XIG4_9NEIS</name>
<sequence>MKNKLARLIWVSGMCLLFSAKPALALICGFESRYTEYTQEINEQMKGMAVLDALPSGTELWRSPMYHVPLICTESFAQDSDDVVIYANPERVTPIPGVQFGIVYRGKTYWGGTGEQNSYGEMIMTYIYTNWQPQQANSVFQVGMTLDFQVIMRKNAAMIGAAVVDKYDVFSLGGRRYGFHSSTFGQVRKYTFTYRLIGLNGTKPSTCVPTVKTTPAVITFKAIAKPALEAGKQRVVPFSLDFSAQSCSAPLTVDVVFSSPNTDTTKTIIIPTDNTSVGITVREAGKGNIVMDTPITMLEDWSGNVISRPLEAVLSKQTSPVSVGAFNAVATVTMQYR</sequence>
<dbReference type="InterPro" id="IPR000259">
    <property type="entry name" value="Adhesion_dom_fimbrial"/>
</dbReference>